<reference evidence="1" key="1">
    <citation type="submission" date="2015-04" db="UniProtKB">
        <authorList>
            <consortium name="EnsemblPlants"/>
        </authorList>
    </citation>
    <scope>IDENTIFICATION</scope>
</reference>
<protein>
    <submittedName>
        <fullName evidence="1">Uncharacterized protein</fullName>
    </submittedName>
</protein>
<organism evidence="1">
    <name type="scientific">Oryza meridionalis</name>
    <dbReference type="NCBI Taxonomy" id="40149"/>
    <lineage>
        <taxon>Eukaryota</taxon>
        <taxon>Viridiplantae</taxon>
        <taxon>Streptophyta</taxon>
        <taxon>Embryophyta</taxon>
        <taxon>Tracheophyta</taxon>
        <taxon>Spermatophyta</taxon>
        <taxon>Magnoliopsida</taxon>
        <taxon>Liliopsida</taxon>
        <taxon>Poales</taxon>
        <taxon>Poaceae</taxon>
        <taxon>BOP clade</taxon>
        <taxon>Oryzoideae</taxon>
        <taxon>Oryzeae</taxon>
        <taxon>Oryzinae</taxon>
        <taxon>Oryza</taxon>
    </lineage>
</organism>
<dbReference type="AlphaFoldDB" id="A0A0E0DPP5"/>
<evidence type="ECO:0000313" key="2">
    <source>
        <dbReference type="Proteomes" id="UP000008021"/>
    </source>
</evidence>
<proteinExistence type="predicted"/>
<name>A0A0E0DPP5_9ORYZ</name>
<sequence>MPMPVPTLAKQNRSNPLLFSPILSTSGLYIGVGWTLTTYLLEIKLARDRKNARVKYDWFIFNKMIDSNAMSYKDFVADIANSYPWGPNETVTIGYVNMVHKISHHVTTDQDMLEMFEKFVDIKVIPMIIRIHGMNENIDELDHTLVKANICVPDTSSLATPSQVDFSQPSSSTLPSHILVPSDRGEAVKGLSMKNPRMNLGLHLRMNLRMHLKMMVKTNPFPHECSSTRRSETIKAASKFWICEKVKDWLLQDASVGAKELQRRIHETHKVKINYKRVHVGREFAITKLYGIWREFFFYRETVGEAPTVKFHI</sequence>
<keyword evidence="2" id="KW-1185">Reference proteome</keyword>
<dbReference type="Proteomes" id="UP000008021">
    <property type="component" value="Chromosome 5"/>
</dbReference>
<dbReference type="HOGENOM" id="CLU_889600_0_0_1"/>
<reference evidence="1" key="2">
    <citation type="submission" date="2018-05" db="EMBL/GenBank/DDBJ databases">
        <title>OmerRS3 (Oryza meridionalis Reference Sequence Version 3).</title>
        <authorList>
            <person name="Zhang J."/>
            <person name="Kudrna D."/>
            <person name="Lee S."/>
            <person name="Talag J."/>
            <person name="Welchert J."/>
            <person name="Wing R.A."/>
        </authorList>
    </citation>
    <scope>NUCLEOTIDE SEQUENCE [LARGE SCALE GENOMIC DNA]</scope>
    <source>
        <strain evidence="1">cv. OR44</strain>
    </source>
</reference>
<evidence type="ECO:0000313" key="1">
    <source>
        <dbReference type="EnsemblPlants" id="OMERI05G09700.1"/>
    </source>
</evidence>
<dbReference type="EnsemblPlants" id="OMERI05G09700.1">
    <property type="protein sequence ID" value="OMERI05G09700.1"/>
    <property type="gene ID" value="OMERI05G09700"/>
</dbReference>
<dbReference type="Gramene" id="OMERI05G09700.1">
    <property type="protein sequence ID" value="OMERI05G09700.1"/>
    <property type="gene ID" value="OMERI05G09700"/>
</dbReference>
<accession>A0A0E0DPP5</accession>